<evidence type="ECO:0000256" key="1">
    <source>
        <dbReference type="SAM" id="Phobius"/>
    </source>
</evidence>
<comment type="caution">
    <text evidence="2">The sequence shown here is derived from an EMBL/GenBank/DDBJ whole genome shotgun (WGS) entry which is preliminary data.</text>
</comment>
<dbReference type="Proteomes" id="UP001426770">
    <property type="component" value="Unassembled WGS sequence"/>
</dbReference>
<dbReference type="EMBL" id="BAABRR010000009">
    <property type="protein sequence ID" value="GAA5519370.1"/>
    <property type="molecule type" value="Genomic_DNA"/>
</dbReference>
<sequence>MAQEPQNKGASQPLAYVLWVLVGAALLYGVSQTAIKAFALFTG</sequence>
<dbReference type="RefSeq" id="WP_286213851.1">
    <property type="nucleotide sequence ID" value="NZ_AP027736.1"/>
</dbReference>
<evidence type="ECO:0008006" key="4">
    <source>
        <dbReference type="Google" id="ProtNLM"/>
    </source>
</evidence>
<keyword evidence="3" id="KW-1185">Reference proteome</keyword>
<name>A0ABP9WHR1_9MICO</name>
<keyword evidence="1" id="KW-0812">Transmembrane</keyword>
<protein>
    <recommendedName>
        <fullName evidence="4">EamA family transporter</fullName>
    </recommendedName>
</protein>
<feature type="transmembrane region" description="Helical" evidence="1">
    <location>
        <begin position="16"/>
        <end position="41"/>
    </location>
</feature>
<evidence type="ECO:0000313" key="3">
    <source>
        <dbReference type="Proteomes" id="UP001426770"/>
    </source>
</evidence>
<gene>
    <name evidence="2" type="ORF">Lsed01_01812</name>
</gene>
<proteinExistence type="predicted"/>
<keyword evidence="1" id="KW-1133">Transmembrane helix</keyword>
<keyword evidence="1" id="KW-0472">Membrane</keyword>
<evidence type="ECO:0000313" key="2">
    <source>
        <dbReference type="EMBL" id="GAA5519370.1"/>
    </source>
</evidence>
<organism evidence="2 3">
    <name type="scientific">Demequina sediminis</name>
    <dbReference type="NCBI Taxonomy" id="1930058"/>
    <lineage>
        <taxon>Bacteria</taxon>
        <taxon>Bacillati</taxon>
        <taxon>Actinomycetota</taxon>
        <taxon>Actinomycetes</taxon>
        <taxon>Micrococcales</taxon>
        <taxon>Demequinaceae</taxon>
        <taxon>Demequina</taxon>
    </lineage>
</organism>
<accession>A0ABP9WHR1</accession>
<reference evidence="2 3" key="1">
    <citation type="submission" date="2024-02" db="EMBL/GenBank/DDBJ databases">
        <title>Lysinimicrobium sediminis NBRC 112286.</title>
        <authorList>
            <person name="Ichikawa N."/>
            <person name="Katano-Makiyama Y."/>
            <person name="Hidaka K."/>
        </authorList>
    </citation>
    <scope>NUCLEOTIDE SEQUENCE [LARGE SCALE GENOMIC DNA]</scope>
    <source>
        <strain evidence="2 3">NBRC 112286</strain>
    </source>
</reference>